<feature type="domain" description="DeoR-like transcriptional repressor C-terminal sensor" evidence="1">
    <location>
        <begin position="2"/>
        <end position="77"/>
    </location>
</feature>
<name>A0A7W4KA24_9PROT</name>
<proteinExistence type="predicted"/>
<comment type="caution">
    <text evidence="2">The sequence shown here is derived from an EMBL/GenBank/DDBJ whole genome shotgun (WGS) entry which is preliminary data.</text>
</comment>
<dbReference type="Pfam" id="PF00455">
    <property type="entry name" value="DeoRC"/>
    <property type="match status" value="1"/>
</dbReference>
<evidence type="ECO:0000313" key="3">
    <source>
        <dbReference type="Proteomes" id="UP000578030"/>
    </source>
</evidence>
<dbReference type="Proteomes" id="UP000578030">
    <property type="component" value="Unassembled WGS sequence"/>
</dbReference>
<dbReference type="InterPro" id="IPR014036">
    <property type="entry name" value="DeoR-like_C"/>
</dbReference>
<keyword evidence="3" id="KW-1185">Reference proteome</keyword>
<dbReference type="AlphaFoldDB" id="A0A7W4KA24"/>
<dbReference type="RefSeq" id="WP_182961017.1">
    <property type="nucleotide sequence ID" value="NZ_JABEQM010000017.1"/>
</dbReference>
<reference evidence="2 3" key="1">
    <citation type="submission" date="2020-04" db="EMBL/GenBank/DDBJ databases">
        <title>Description of novel Gluconacetobacter.</title>
        <authorList>
            <person name="Sombolestani A."/>
        </authorList>
    </citation>
    <scope>NUCLEOTIDE SEQUENCE [LARGE SCALE GENOMIC DNA]</scope>
    <source>
        <strain evidence="2 3">LMG 27802</strain>
    </source>
</reference>
<gene>
    <name evidence="2" type="ORF">HLH28_16010</name>
</gene>
<dbReference type="EMBL" id="JABEQM010000017">
    <property type="protein sequence ID" value="MBB2203057.1"/>
    <property type="molecule type" value="Genomic_DNA"/>
</dbReference>
<evidence type="ECO:0000313" key="2">
    <source>
        <dbReference type="EMBL" id="MBB2203057.1"/>
    </source>
</evidence>
<evidence type="ECO:0000259" key="1">
    <source>
        <dbReference type="Pfam" id="PF00455"/>
    </source>
</evidence>
<sequence length="102" mass="10838">MGTSCLDQLDNLHADHAGLGIGAISESGELTDHDPQEAQFGQAMIVRTHRTTVLAVSTTFDNSALTKPCGFTDANGIASGNFPPEEFRRLADRHDVDLLAAS</sequence>
<protein>
    <submittedName>
        <fullName evidence="2">DeoR/GlpR transcriptional regulator</fullName>
    </submittedName>
</protein>
<accession>A0A7W4KA24</accession>
<organism evidence="2 3">
    <name type="scientific">Gluconacetobacter tumulisoli</name>
    <dbReference type="NCBI Taxonomy" id="1286189"/>
    <lineage>
        <taxon>Bacteria</taxon>
        <taxon>Pseudomonadati</taxon>
        <taxon>Pseudomonadota</taxon>
        <taxon>Alphaproteobacteria</taxon>
        <taxon>Acetobacterales</taxon>
        <taxon>Acetobacteraceae</taxon>
        <taxon>Gluconacetobacter</taxon>
    </lineage>
</organism>